<reference evidence="13 14" key="1">
    <citation type="submission" date="2020-03" db="EMBL/GenBank/DDBJ databases">
        <title>Genomic Encyclopedia of Type Strains, Phase IV (KMG-IV): sequencing the most valuable type-strain genomes for metagenomic binning, comparative biology and taxonomic classification.</title>
        <authorList>
            <person name="Goeker M."/>
        </authorList>
    </citation>
    <scope>NUCLEOTIDE SEQUENCE [LARGE SCALE GENOMIC DNA]</scope>
    <source>
        <strain evidence="13 14">DSM 102865</strain>
    </source>
</reference>
<dbReference type="Pfam" id="PF13620">
    <property type="entry name" value="CarboxypepD_reg"/>
    <property type="match status" value="1"/>
</dbReference>
<keyword evidence="6 8" id="KW-0472">Membrane</keyword>
<dbReference type="PROSITE" id="PS52016">
    <property type="entry name" value="TONB_DEPENDENT_REC_3"/>
    <property type="match status" value="1"/>
</dbReference>
<keyword evidence="7 8" id="KW-0998">Cell outer membrane</keyword>
<evidence type="ECO:0000256" key="2">
    <source>
        <dbReference type="ARBA" id="ARBA00022448"/>
    </source>
</evidence>
<keyword evidence="5 9" id="KW-0798">TonB box</keyword>
<dbReference type="SUPFAM" id="SSF56935">
    <property type="entry name" value="Porins"/>
    <property type="match status" value="1"/>
</dbReference>
<evidence type="ECO:0000313" key="13">
    <source>
        <dbReference type="EMBL" id="NIJ52359.1"/>
    </source>
</evidence>
<feature type="chain" id="PRO_5045106623" evidence="10">
    <location>
        <begin position="35"/>
        <end position="1180"/>
    </location>
</feature>
<dbReference type="Gene3D" id="2.170.130.10">
    <property type="entry name" value="TonB-dependent receptor, plug domain"/>
    <property type="match status" value="1"/>
</dbReference>
<comment type="caution">
    <text evidence="13">The sequence shown here is derived from an EMBL/GenBank/DDBJ whole genome shotgun (WGS) entry which is preliminary data.</text>
</comment>
<dbReference type="InterPro" id="IPR012910">
    <property type="entry name" value="Plug_dom"/>
</dbReference>
<gene>
    <name evidence="13" type="ORF">FHS68_001515</name>
</gene>
<dbReference type="InterPro" id="IPR037066">
    <property type="entry name" value="Plug_dom_sf"/>
</dbReference>
<evidence type="ECO:0000256" key="8">
    <source>
        <dbReference type="PROSITE-ProRule" id="PRU01360"/>
    </source>
</evidence>
<keyword evidence="14" id="KW-1185">Reference proteome</keyword>
<keyword evidence="10" id="KW-0732">Signal</keyword>
<feature type="signal peptide" evidence="10">
    <location>
        <begin position="1"/>
        <end position="34"/>
    </location>
</feature>
<feature type="domain" description="TonB-dependent receptor plug" evidence="12">
    <location>
        <begin position="225"/>
        <end position="331"/>
    </location>
</feature>
<dbReference type="Gene3D" id="2.60.40.1120">
    <property type="entry name" value="Carboxypeptidase-like, regulatory domain"/>
    <property type="match status" value="1"/>
</dbReference>
<dbReference type="Proteomes" id="UP001179181">
    <property type="component" value="Unassembled WGS sequence"/>
</dbReference>
<dbReference type="Gene3D" id="2.40.170.20">
    <property type="entry name" value="TonB-dependent receptor, beta-barrel domain"/>
    <property type="match status" value="1"/>
</dbReference>
<organism evidence="13 14">
    <name type="scientific">Dyadobacter arcticus</name>
    <dbReference type="NCBI Taxonomy" id="1078754"/>
    <lineage>
        <taxon>Bacteria</taxon>
        <taxon>Pseudomonadati</taxon>
        <taxon>Bacteroidota</taxon>
        <taxon>Cytophagia</taxon>
        <taxon>Cytophagales</taxon>
        <taxon>Spirosomataceae</taxon>
        <taxon>Dyadobacter</taxon>
    </lineage>
</organism>
<dbReference type="RefSeq" id="WP_167268597.1">
    <property type="nucleotide sequence ID" value="NZ_JAASQJ010000001.1"/>
</dbReference>
<evidence type="ECO:0000256" key="3">
    <source>
        <dbReference type="ARBA" id="ARBA00022452"/>
    </source>
</evidence>
<dbReference type="Pfam" id="PF00593">
    <property type="entry name" value="TonB_dep_Rec_b-barrel"/>
    <property type="match status" value="1"/>
</dbReference>
<evidence type="ECO:0000256" key="7">
    <source>
        <dbReference type="ARBA" id="ARBA00023237"/>
    </source>
</evidence>
<keyword evidence="2 8" id="KW-0813">Transport</keyword>
<dbReference type="InterPro" id="IPR023997">
    <property type="entry name" value="TonB-dep_OMP_SusC/RagA_CS"/>
</dbReference>
<dbReference type="Pfam" id="PF07715">
    <property type="entry name" value="Plug"/>
    <property type="match status" value="1"/>
</dbReference>
<dbReference type="NCBIfam" id="TIGR04057">
    <property type="entry name" value="SusC_RagA_signa"/>
    <property type="match status" value="1"/>
</dbReference>
<feature type="domain" description="TonB-dependent receptor-like beta-barrel" evidence="11">
    <location>
        <begin position="518"/>
        <end position="1138"/>
    </location>
</feature>
<comment type="similarity">
    <text evidence="8 9">Belongs to the TonB-dependent receptor family.</text>
</comment>
<dbReference type="InterPro" id="IPR008969">
    <property type="entry name" value="CarboxyPept-like_regulatory"/>
</dbReference>
<evidence type="ECO:0000313" key="14">
    <source>
        <dbReference type="Proteomes" id="UP001179181"/>
    </source>
</evidence>
<evidence type="ECO:0000256" key="10">
    <source>
        <dbReference type="SAM" id="SignalP"/>
    </source>
</evidence>
<evidence type="ECO:0000256" key="4">
    <source>
        <dbReference type="ARBA" id="ARBA00022692"/>
    </source>
</evidence>
<dbReference type="NCBIfam" id="TIGR04056">
    <property type="entry name" value="OMP_RagA_SusC"/>
    <property type="match status" value="1"/>
</dbReference>
<dbReference type="InterPro" id="IPR036942">
    <property type="entry name" value="Beta-barrel_TonB_sf"/>
</dbReference>
<name>A0ABX0UK11_9BACT</name>
<evidence type="ECO:0000256" key="5">
    <source>
        <dbReference type="ARBA" id="ARBA00023077"/>
    </source>
</evidence>
<evidence type="ECO:0000259" key="11">
    <source>
        <dbReference type="Pfam" id="PF00593"/>
    </source>
</evidence>
<sequence length="1180" mass="131485">MKLIFNRTIHRRRNFTFVLIAILSALTYAHGSYASNDGKVLEKRVSITLKNKSLEDAILTIQEEGKVGFAYDKAALSGYNAADYIFKNEKIETVLKKLFELTPLGFQEVNGIIVINAQKKDAPKQVQPGKLTGKVVDADGAALPGATIRVAEINMGAQSDDAGNFQLEIPAGNYSVEVSYISYQNQRLEAVRIKDGEITNLDIKLIPGLNGLNEVVVIGYGTQKKVNLTGAVTQVDSRVFDDRPVAGIAQALQGAVPNLNITFGDGHPGSKGKYNVRGYASVNNVSGSPLVLIDGVPGDINMLNPHDVETVSVLKDAASSAIYGARAAFGVILVTTKKAKDGKISINFGSNFSTQQVSTKTDFITDGYTHIRLVDEAFSRNVGNSYSGYNAEDYAQLKLRQTDKSLPTVVVQNRNGQDQYVYYGSTDWWKFLFKKNTPSTEHHLNITGGNDKIDFLVSGRYYQQKGIYQSNLREDVYNAYNFRAKVNAHLAKWFTLYTNTQFAANSYVWPAKGYNTNNPGLYNHAMAAYVPQNPDGTFTYRTNLNNYGANEYADLQNGKTFGGTKNYDFTNTVGFNANVLPGLVLNGNYAFQLSPYSDFQRMTRIPWSINPGVVNYEGNDQLSESTRLDQHHSVNLYATYEKKIGAHTFKGTGGYNYELQRYKTNTAMRQNLLSEELNQIDLGTGTQQAGGNASEWALLGYFGRVNYDYADKYLLEVNGRYDGTSRFPSDSRFGFFPSVSAGWRISEEDFFSVLKPAVSEFKFRASYGTLGNQDVGVGNSNLYPYIPVINSTLSKWIVDGNQTQTLSSPAPVVPDFTWEKSTSLNLGVDMAFLRNRLQTSFDWYSRKTTDMLISGKTLPSVYGAASPKQNAGDLLTKGWDIAVNWRDNITLAGKPFGYNVGIVLSDYTAKITRFDNPNNLLNNFYKGQQLGEIWGYSIDGFFNSEEEAQGWKINQDYVDEQRTGSPGEWSKLHAGDLKFKDTNGDGVVNNGKNTLDDHGDLRKIGNSLPRYSFGVNAGFNWNNFDVAVFFQGIGKQNWYPNTEAGMFWGTFGRPYSSFIPEDFESKLWTPENQSAYFPINRGYSAYSGGALYYNNDKYLQNLAYVRLKNATVGYNVPSSIIKKWKMERLRVFFTGQNLFTLTKLKSKYIDPEQITPDGSDVGGRAYPFMKTYTVGLDITF</sequence>
<accession>A0ABX0UK11</accession>
<dbReference type="SUPFAM" id="SSF49464">
    <property type="entry name" value="Carboxypeptidase regulatory domain-like"/>
    <property type="match status" value="1"/>
</dbReference>
<dbReference type="EMBL" id="JAASQJ010000001">
    <property type="protein sequence ID" value="NIJ52359.1"/>
    <property type="molecule type" value="Genomic_DNA"/>
</dbReference>
<dbReference type="InterPro" id="IPR023996">
    <property type="entry name" value="TonB-dep_OMP_SusC/RagA"/>
</dbReference>
<evidence type="ECO:0000256" key="1">
    <source>
        <dbReference type="ARBA" id="ARBA00004571"/>
    </source>
</evidence>
<proteinExistence type="inferred from homology"/>
<comment type="subcellular location">
    <subcellularLocation>
        <location evidence="1 8">Cell outer membrane</location>
        <topology evidence="1 8">Multi-pass membrane protein</topology>
    </subcellularLocation>
</comment>
<protein>
    <submittedName>
        <fullName evidence="13">TonB-linked SusC/RagA family outer membrane protein</fullName>
    </submittedName>
</protein>
<evidence type="ECO:0000256" key="9">
    <source>
        <dbReference type="RuleBase" id="RU003357"/>
    </source>
</evidence>
<keyword evidence="3 8" id="KW-1134">Transmembrane beta strand</keyword>
<evidence type="ECO:0000256" key="6">
    <source>
        <dbReference type="ARBA" id="ARBA00023136"/>
    </source>
</evidence>
<evidence type="ECO:0000259" key="12">
    <source>
        <dbReference type="Pfam" id="PF07715"/>
    </source>
</evidence>
<keyword evidence="4 8" id="KW-0812">Transmembrane</keyword>
<dbReference type="InterPro" id="IPR000531">
    <property type="entry name" value="Beta-barrel_TonB"/>
</dbReference>
<dbReference type="InterPro" id="IPR039426">
    <property type="entry name" value="TonB-dep_rcpt-like"/>
</dbReference>